<keyword evidence="4 7" id="KW-0472">Membrane</keyword>
<dbReference type="AlphaFoldDB" id="A0A0G0T5W5"/>
<comment type="catalytic activity">
    <reaction evidence="7">
        <text>a peptidoglycan chain = a peptidoglycan chain with N-acetyl-1,6-anhydromuramyl-[peptide] at the reducing end + a peptidoglycan chain with N-acetylglucosamine at the non-reducing end.</text>
        <dbReference type="EC" id="4.2.2.29"/>
    </reaction>
</comment>
<dbReference type="EC" id="4.2.2.29" evidence="7"/>
<keyword evidence="5 7" id="KW-0456">Lyase</keyword>
<keyword evidence="2 7" id="KW-0812">Transmembrane</keyword>
<dbReference type="Gene3D" id="3.30.1490.480">
    <property type="entry name" value="Endolytic murein transglycosylase"/>
    <property type="match status" value="1"/>
</dbReference>
<evidence type="ECO:0000256" key="7">
    <source>
        <dbReference type="HAMAP-Rule" id="MF_02065"/>
    </source>
</evidence>
<evidence type="ECO:0000256" key="6">
    <source>
        <dbReference type="ARBA" id="ARBA00023316"/>
    </source>
</evidence>
<dbReference type="GO" id="GO:0071555">
    <property type="term" value="P:cell wall organization"/>
    <property type="evidence" value="ECO:0007669"/>
    <property type="project" value="UniProtKB-KW"/>
</dbReference>
<protein>
    <recommendedName>
        <fullName evidence="7">Endolytic murein transglycosylase</fullName>
        <ecNumber evidence="7">4.2.2.29</ecNumber>
    </recommendedName>
    <alternativeName>
        <fullName evidence="7">Peptidoglycan lytic transglycosylase</fullName>
    </alternativeName>
    <alternativeName>
        <fullName evidence="7">Peptidoglycan polymerization terminase</fullName>
    </alternativeName>
</protein>
<dbReference type="InterPro" id="IPR003770">
    <property type="entry name" value="MLTG-like"/>
</dbReference>
<dbReference type="EMBL" id="LBYA01000021">
    <property type="protein sequence ID" value="KKR42540.1"/>
    <property type="molecule type" value="Genomic_DNA"/>
</dbReference>
<evidence type="ECO:0000313" key="8">
    <source>
        <dbReference type="EMBL" id="KKR42540.1"/>
    </source>
</evidence>
<comment type="caution">
    <text evidence="8">The sequence shown here is derived from an EMBL/GenBank/DDBJ whole genome shotgun (WGS) entry which is preliminary data.</text>
</comment>
<dbReference type="Proteomes" id="UP000034215">
    <property type="component" value="Unassembled WGS sequence"/>
</dbReference>
<dbReference type="Pfam" id="PF02618">
    <property type="entry name" value="YceG"/>
    <property type="match status" value="1"/>
</dbReference>
<dbReference type="HAMAP" id="MF_02065">
    <property type="entry name" value="MltG"/>
    <property type="match status" value="1"/>
</dbReference>
<reference evidence="8 9" key="1">
    <citation type="journal article" date="2015" name="Nature">
        <title>rRNA introns, odd ribosomes, and small enigmatic genomes across a large radiation of phyla.</title>
        <authorList>
            <person name="Brown C.T."/>
            <person name="Hug L.A."/>
            <person name="Thomas B.C."/>
            <person name="Sharon I."/>
            <person name="Castelle C.J."/>
            <person name="Singh A."/>
            <person name="Wilkins M.J."/>
            <person name="Williams K.H."/>
            <person name="Banfield J.F."/>
        </authorList>
    </citation>
    <scope>NUCLEOTIDE SEQUENCE [LARGE SCALE GENOMIC DNA]</scope>
</reference>
<evidence type="ECO:0000256" key="5">
    <source>
        <dbReference type="ARBA" id="ARBA00023239"/>
    </source>
</evidence>
<sequence>MTEPLDPTKYHVLTPGGKKRLIFVGLFFVFIVAPFLLRTYYRVAINRPSQSGKEVSVEIMKGDGVAEIARNLLDRGAINSDFLFNVYVYTGKFGDKIQAGVYKIPAGSNLKQVVEIIQHGTNDLQLTFLEGWRSEEFARVAANNLDNIDFQEFVSLAKDSEGFLFPDTYNINKDIQENELLNIFTSTFAEKTKDILTEDRLTKAGLTKEQVIIFASMLEREIHTEEDRPVVAGIIIKRWREEMKLDVDATTQYVAAWQDICGAPERCIPPLEDVENFDWWPTILTQDDLELDSPYNTRKNLGLPPLPISNPGLSAIEAVLNAQESPYYFYLTDQEGVVHYAATLEQHNSNAAKYIQ</sequence>
<keyword evidence="3 7" id="KW-1133">Transmembrane helix</keyword>
<dbReference type="PATRIC" id="fig|1618576.3.peg.406"/>
<accession>A0A0G0T5W5</accession>
<evidence type="ECO:0000256" key="4">
    <source>
        <dbReference type="ARBA" id="ARBA00023136"/>
    </source>
</evidence>
<evidence type="ECO:0000313" key="9">
    <source>
        <dbReference type="Proteomes" id="UP000034215"/>
    </source>
</evidence>
<evidence type="ECO:0000256" key="3">
    <source>
        <dbReference type="ARBA" id="ARBA00022989"/>
    </source>
</evidence>
<keyword evidence="6 7" id="KW-0961">Cell wall biogenesis/degradation</keyword>
<dbReference type="GO" id="GO:0005886">
    <property type="term" value="C:plasma membrane"/>
    <property type="evidence" value="ECO:0007669"/>
    <property type="project" value="UniProtKB-SubCell"/>
</dbReference>
<dbReference type="GO" id="GO:0008932">
    <property type="term" value="F:lytic endotransglycosylase activity"/>
    <property type="evidence" value="ECO:0007669"/>
    <property type="project" value="UniProtKB-UniRule"/>
</dbReference>
<dbReference type="GO" id="GO:0009252">
    <property type="term" value="P:peptidoglycan biosynthetic process"/>
    <property type="evidence" value="ECO:0007669"/>
    <property type="project" value="UniProtKB-UniRule"/>
</dbReference>
<gene>
    <name evidence="7" type="primary">mltG</name>
    <name evidence="8" type="ORF">UT76_C0021G0039</name>
</gene>
<evidence type="ECO:0000256" key="1">
    <source>
        <dbReference type="ARBA" id="ARBA00022475"/>
    </source>
</evidence>
<organism evidence="8 9">
    <name type="scientific">Candidatus Woesebacteria bacterium GW2011_GWB1_40_12</name>
    <dbReference type="NCBI Taxonomy" id="1618576"/>
    <lineage>
        <taxon>Bacteria</taxon>
        <taxon>Candidatus Woeseibacteriota</taxon>
    </lineage>
</organism>
<dbReference type="PANTHER" id="PTHR30518">
    <property type="entry name" value="ENDOLYTIC MUREIN TRANSGLYCOSYLASE"/>
    <property type="match status" value="1"/>
</dbReference>
<name>A0A0G0T5W5_9BACT</name>
<evidence type="ECO:0000256" key="2">
    <source>
        <dbReference type="ARBA" id="ARBA00022692"/>
    </source>
</evidence>
<feature type="transmembrane region" description="Helical" evidence="7">
    <location>
        <begin position="21"/>
        <end position="41"/>
    </location>
</feature>
<comment type="subcellular location">
    <subcellularLocation>
        <location evidence="7">Cell membrane</location>
        <topology evidence="7">Single-pass membrane protein</topology>
    </subcellularLocation>
</comment>
<proteinExistence type="inferred from homology"/>
<keyword evidence="1 7" id="KW-1003">Cell membrane</keyword>
<dbReference type="NCBIfam" id="TIGR00247">
    <property type="entry name" value="endolytic transglycosylase MltG"/>
    <property type="match status" value="1"/>
</dbReference>
<dbReference type="PANTHER" id="PTHR30518:SF2">
    <property type="entry name" value="ENDOLYTIC MUREIN TRANSGLYCOSYLASE"/>
    <property type="match status" value="1"/>
</dbReference>
<comment type="function">
    <text evidence="7">Functions as a peptidoglycan terminase that cleaves nascent peptidoglycan strands endolytically to terminate their elongation.</text>
</comment>
<comment type="similarity">
    <text evidence="7">Belongs to the transglycosylase MltG family.</text>
</comment>
<feature type="site" description="Important for catalytic activity" evidence="7">
    <location>
        <position position="221"/>
    </location>
</feature>